<sequence>MSLSEIVKSQRDFYNSGNLLSVNKRIDFLKELRDKIKNSKGEILGAIKEDLGKHNYESFLTEYQVVIGELEYLINNLHKLITIKNTGTSLNILPGRGIVLKKPFGQVLVQSPWNYPFQLAIIPTIGAIAAGNTVILKTSRKVPQTNNIIKEITKVLPNEVLYFADDYSHNEILDERYDFYFFTGSRKVGGIIYKKAAENLAPVVLELGGKSPCIVDETAKIKDAVKKIAWGKFLNAGQTCVAPDYVFIHKKKREEFIDFFKKEINLNYNNRENLTKIITEEKVEQLSSLIKGRNDIYGGEFNIEDRAFMPTILTNASFDDEIMRDEIFGPILPIIEYENLSDIIEKVKTKPSPLALYIFSNKNENVKKIVNYLNFGGGCINDVIVHVSEIKLPFGGVGGSGLGNYHGKYSVDTFTHETGVVVSKSGLSNFLRYPPYTEKKFKIIKKVLG</sequence>
<organism evidence="1 2">
    <name type="scientific">Miniphocaeibacter halophilus</name>
    <dbReference type="NCBI Taxonomy" id="2931922"/>
    <lineage>
        <taxon>Bacteria</taxon>
        <taxon>Bacillati</taxon>
        <taxon>Bacillota</taxon>
        <taxon>Tissierellia</taxon>
        <taxon>Tissierellales</taxon>
        <taxon>Peptoniphilaceae</taxon>
        <taxon>Miniphocaeibacter</taxon>
    </lineage>
</organism>
<accession>A0AC61MSH1</accession>
<proteinExistence type="predicted"/>
<evidence type="ECO:0000313" key="1">
    <source>
        <dbReference type="EMBL" id="QQK08481.1"/>
    </source>
</evidence>
<name>A0AC61MSH1_9FIRM</name>
<reference evidence="1 2" key="1">
    <citation type="journal article" date="2022" name="Int. J. Syst. Evol. Microbiol.">
        <title>Miniphocaeibacter halophilus sp. nov., an ammonium-tolerant acetate-producing bacterium isolated from a biogas system.</title>
        <authorList>
            <person name="Schnurer A."/>
            <person name="Singh A."/>
            <person name="Bi S."/>
            <person name="Qiao W."/>
            <person name="Westerholm M."/>
        </authorList>
    </citation>
    <scope>NUCLEOTIDE SEQUENCE [LARGE SCALE GENOMIC DNA]</scope>
    <source>
        <strain evidence="1 2">AMB_01</strain>
    </source>
</reference>
<dbReference type="EMBL" id="CP066744">
    <property type="protein sequence ID" value="QQK08481.1"/>
    <property type="molecule type" value="Genomic_DNA"/>
</dbReference>
<dbReference type="Proteomes" id="UP000595814">
    <property type="component" value="Chromosome"/>
</dbReference>
<keyword evidence="2" id="KW-1185">Reference proteome</keyword>
<protein>
    <submittedName>
        <fullName evidence="1">Aldehyde dehydrogenase family protein</fullName>
    </submittedName>
</protein>
<evidence type="ECO:0000313" key="2">
    <source>
        <dbReference type="Proteomes" id="UP000595814"/>
    </source>
</evidence>
<gene>
    <name evidence="1" type="ORF">JFY71_02790</name>
</gene>